<dbReference type="PANTHER" id="PTHR33193:SF13">
    <property type="entry name" value="EXPRESSED PROTEIN"/>
    <property type="match status" value="1"/>
</dbReference>
<dbReference type="Gramene" id="Kaladp0018s0266.1.v1.1">
    <property type="protein sequence ID" value="Kaladp0018s0266.1.v1.1.CDS.1"/>
    <property type="gene ID" value="Kaladp0018s0266.v1.1"/>
</dbReference>
<proteinExistence type="predicted"/>
<evidence type="ECO:0000256" key="1">
    <source>
        <dbReference type="SAM" id="MobiDB-lite"/>
    </source>
</evidence>
<evidence type="ECO:0000313" key="2">
    <source>
        <dbReference type="EnsemblPlants" id="Kaladp0018s0266.1.v1.1.CDS.1"/>
    </source>
</evidence>
<dbReference type="Pfam" id="PF12023">
    <property type="entry name" value="DUF3511"/>
    <property type="match status" value="1"/>
</dbReference>
<dbReference type="Proteomes" id="UP000594263">
    <property type="component" value="Unplaced"/>
</dbReference>
<sequence>MRENSWESSFNCTDLERQSPTNKAGLKSSRDGETKRRKRVAKYHAYSVEGKLKASLRNGLRWIKQKYTALIHGY</sequence>
<feature type="compositionally biased region" description="Polar residues" evidence="1">
    <location>
        <begin position="1"/>
        <end position="22"/>
    </location>
</feature>
<keyword evidence="3" id="KW-1185">Reference proteome</keyword>
<dbReference type="EnsemblPlants" id="Kaladp0018s0266.1.v1.1">
    <property type="protein sequence ID" value="Kaladp0018s0266.1.v1.1.CDS.1"/>
    <property type="gene ID" value="Kaladp0018s0266.v1.1"/>
</dbReference>
<organism evidence="2 3">
    <name type="scientific">Kalanchoe fedtschenkoi</name>
    <name type="common">Lavender scallops</name>
    <name type="synonym">South American air plant</name>
    <dbReference type="NCBI Taxonomy" id="63787"/>
    <lineage>
        <taxon>Eukaryota</taxon>
        <taxon>Viridiplantae</taxon>
        <taxon>Streptophyta</taxon>
        <taxon>Embryophyta</taxon>
        <taxon>Tracheophyta</taxon>
        <taxon>Spermatophyta</taxon>
        <taxon>Magnoliopsida</taxon>
        <taxon>eudicotyledons</taxon>
        <taxon>Gunneridae</taxon>
        <taxon>Pentapetalae</taxon>
        <taxon>Saxifragales</taxon>
        <taxon>Crassulaceae</taxon>
        <taxon>Kalanchoe</taxon>
    </lineage>
</organism>
<dbReference type="AlphaFoldDB" id="A0A7N0T2E8"/>
<protein>
    <submittedName>
        <fullName evidence="2">Uncharacterized protein</fullName>
    </submittedName>
</protein>
<feature type="region of interest" description="Disordered" evidence="1">
    <location>
        <begin position="1"/>
        <end position="39"/>
    </location>
</feature>
<accession>A0A7N0T2E8</accession>
<reference evidence="2" key="1">
    <citation type="submission" date="2021-01" db="UniProtKB">
        <authorList>
            <consortium name="EnsemblPlants"/>
        </authorList>
    </citation>
    <scope>IDENTIFICATION</scope>
</reference>
<evidence type="ECO:0000313" key="3">
    <source>
        <dbReference type="Proteomes" id="UP000594263"/>
    </source>
</evidence>
<dbReference type="InterPro" id="IPR021899">
    <property type="entry name" value="DUF3511"/>
</dbReference>
<dbReference type="PANTHER" id="PTHR33193">
    <property type="entry name" value="DOMAIN PROTEIN, PUTATIVE (DUF3511)-RELATED"/>
    <property type="match status" value="1"/>
</dbReference>
<name>A0A7N0T2E8_KALFE</name>